<evidence type="ECO:0000256" key="1">
    <source>
        <dbReference type="SAM" id="MobiDB-lite"/>
    </source>
</evidence>
<evidence type="ECO:0000313" key="3">
    <source>
        <dbReference type="Proteomes" id="UP000743370"/>
    </source>
</evidence>
<dbReference type="EMBL" id="JABFOF010000009">
    <property type="protein sequence ID" value="KAG2380803.1"/>
    <property type="molecule type" value="Genomic_DNA"/>
</dbReference>
<dbReference type="Proteomes" id="UP000743370">
    <property type="component" value="Unassembled WGS sequence"/>
</dbReference>
<name>A0A8T0JSR3_PHAAN</name>
<protein>
    <submittedName>
        <fullName evidence="2">Uncharacterized protein</fullName>
    </submittedName>
</protein>
<feature type="region of interest" description="Disordered" evidence="1">
    <location>
        <begin position="48"/>
        <end position="72"/>
    </location>
</feature>
<comment type="caution">
    <text evidence="2">The sequence shown here is derived from an EMBL/GenBank/DDBJ whole genome shotgun (WGS) entry which is preliminary data.</text>
</comment>
<accession>A0A8T0JSR3</accession>
<reference evidence="2 3" key="1">
    <citation type="submission" date="2020-05" db="EMBL/GenBank/DDBJ databases">
        <title>Vigna angularis (adzuki bean) Var. LongXiaoDou No. 4 denovo assembly.</title>
        <authorList>
            <person name="Xiang H."/>
        </authorList>
    </citation>
    <scope>NUCLEOTIDE SEQUENCE [LARGE SCALE GENOMIC DNA]</scope>
    <source>
        <tissue evidence="2">Leaf</tissue>
    </source>
</reference>
<gene>
    <name evidence="2" type="ORF">HKW66_Vig0201750</name>
</gene>
<dbReference type="PANTHER" id="PTHR31923:SF3">
    <property type="entry name" value="BSD DOMAIN-CONTAINING PROTEIN"/>
    <property type="match status" value="1"/>
</dbReference>
<proteinExistence type="predicted"/>
<sequence>MITTVQNRKSTSKQEGDISPLSFFQCKNSSKLQLTLYRKMDWLRSSFSRSSRNSKTPNTQTQSNSKLQDQQREESVYGITEELINHVKSFTVDTFKNFPLKDEDEGSYWEETQSSSSKVRKDLSDWQERHAILVLSRVKQLRSTPPFILLSTRHPLALTTLHCHLTAQPLPLFFVVHLCPTVDAMYSTNFDPGSSPVIVVPMPKSYSDSSCIENFAIFVPLYPIFCACTHSQCLSRIHGYQINKKRGYELRHIKHEKLKRMAMEDEKSSVNNSYEVEMAEAKDINFVEPLPPAE</sequence>
<feature type="compositionally biased region" description="Polar residues" evidence="1">
    <location>
        <begin position="55"/>
        <end position="68"/>
    </location>
</feature>
<dbReference type="PANTHER" id="PTHR31923">
    <property type="entry name" value="BSD DOMAIN-CONTAINING PROTEIN"/>
    <property type="match status" value="1"/>
</dbReference>
<evidence type="ECO:0000313" key="2">
    <source>
        <dbReference type="EMBL" id="KAG2380803.1"/>
    </source>
</evidence>
<organism evidence="2 3">
    <name type="scientific">Phaseolus angularis</name>
    <name type="common">Azuki bean</name>
    <name type="synonym">Vigna angularis</name>
    <dbReference type="NCBI Taxonomy" id="3914"/>
    <lineage>
        <taxon>Eukaryota</taxon>
        <taxon>Viridiplantae</taxon>
        <taxon>Streptophyta</taxon>
        <taxon>Embryophyta</taxon>
        <taxon>Tracheophyta</taxon>
        <taxon>Spermatophyta</taxon>
        <taxon>Magnoliopsida</taxon>
        <taxon>eudicotyledons</taxon>
        <taxon>Gunneridae</taxon>
        <taxon>Pentapetalae</taxon>
        <taxon>rosids</taxon>
        <taxon>fabids</taxon>
        <taxon>Fabales</taxon>
        <taxon>Fabaceae</taxon>
        <taxon>Papilionoideae</taxon>
        <taxon>50 kb inversion clade</taxon>
        <taxon>NPAAA clade</taxon>
        <taxon>indigoferoid/millettioid clade</taxon>
        <taxon>Phaseoleae</taxon>
        <taxon>Vigna</taxon>
    </lineage>
</organism>
<dbReference type="AlphaFoldDB" id="A0A8T0JSR3"/>